<dbReference type="Proteomes" id="UP000499080">
    <property type="component" value="Unassembled WGS sequence"/>
</dbReference>
<proteinExistence type="predicted"/>
<comment type="caution">
    <text evidence="1">The sequence shown here is derived from an EMBL/GenBank/DDBJ whole genome shotgun (WGS) entry which is preliminary data.</text>
</comment>
<dbReference type="EMBL" id="BGPR01002090">
    <property type="protein sequence ID" value="GBM67538.1"/>
    <property type="molecule type" value="Genomic_DNA"/>
</dbReference>
<name>A0A4Y2HQL3_ARAVE</name>
<evidence type="ECO:0000313" key="1">
    <source>
        <dbReference type="EMBL" id="GBM67538.1"/>
    </source>
</evidence>
<reference evidence="1 2" key="1">
    <citation type="journal article" date="2019" name="Sci. Rep.">
        <title>Orb-weaving spider Araneus ventricosus genome elucidates the spidroin gene catalogue.</title>
        <authorList>
            <person name="Kono N."/>
            <person name="Nakamura H."/>
            <person name="Ohtoshi R."/>
            <person name="Moran D.A.P."/>
            <person name="Shinohara A."/>
            <person name="Yoshida Y."/>
            <person name="Fujiwara M."/>
            <person name="Mori M."/>
            <person name="Tomita M."/>
            <person name="Arakawa K."/>
        </authorList>
    </citation>
    <scope>NUCLEOTIDE SEQUENCE [LARGE SCALE GENOMIC DNA]</scope>
</reference>
<evidence type="ECO:0000313" key="2">
    <source>
        <dbReference type="Proteomes" id="UP000499080"/>
    </source>
</evidence>
<accession>A0A4Y2HQL3</accession>
<dbReference type="AlphaFoldDB" id="A0A4Y2HQL3"/>
<protein>
    <submittedName>
        <fullName evidence="1">Uncharacterized protein</fullName>
    </submittedName>
</protein>
<keyword evidence="2" id="KW-1185">Reference proteome</keyword>
<organism evidence="1 2">
    <name type="scientific">Araneus ventricosus</name>
    <name type="common">Orbweaver spider</name>
    <name type="synonym">Epeira ventricosa</name>
    <dbReference type="NCBI Taxonomy" id="182803"/>
    <lineage>
        <taxon>Eukaryota</taxon>
        <taxon>Metazoa</taxon>
        <taxon>Ecdysozoa</taxon>
        <taxon>Arthropoda</taxon>
        <taxon>Chelicerata</taxon>
        <taxon>Arachnida</taxon>
        <taxon>Araneae</taxon>
        <taxon>Araneomorphae</taxon>
        <taxon>Entelegynae</taxon>
        <taxon>Araneoidea</taxon>
        <taxon>Araneidae</taxon>
        <taxon>Araneus</taxon>
    </lineage>
</organism>
<sequence length="90" mass="9804">MSRPDKARGGEKEIIFFSLATAQLEPTLKDLTWPHPRTAAVEELAPTSTIQSRSWKIFGSKGSKPTSSSGIESSVFSNSCTPIDSFFPID</sequence>
<gene>
    <name evidence="1" type="ORF">AVEN_73674_1</name>
</gene>